<dbReference type="GO" id="GO:0005826">
    <property type="term" value="C:actomyosin contractile ring"/>
    <property type="evidence" value="ECO:0007669"/>
    <property type="project" value="TreeGrafter"/>
</dbReference>
<name>A0AAW1USG0_9CUCU</name>
<dbReference type="PANTHER" id="PTHR21538:SF23">
    <property type="entry name" value="ANILLIN"/>
    <property type="match status" value="1"/>
</dbReference>
<accession>A0AAW1USG0</accession>
<dbReference type="Proteomes" id="UP001431783">
    <property type="component" value="Unassembled WGS sequence"/>
</dbReference>
<sequence length="144" mass="16230">MTTTKRVAHEDEISPKEDNSMIIVEKIKMQQDEINKQQLIIYQTSRALNLCNSTLEFMGSTVQLEAEKLLLLATQRRQAMLNEIQRLKVEGILRSQSRHTKDLPLEKGTLIISNINLPLKKEYVRALAAAGGKGHHVTCTSPHG</sequence>
<evidence type="ECO:0000313" key="2">
    <source>
        <dbReference type="Proteomes" id="UP001431783"/>
    </source>
</evidence>
<dbReference type="EMBL" id="JARQZJ010000091">
    <property type="protein sequence ID" value="KAK9883432.1"/>
    <property type="molecule type" value="Genomic_DNA"/>
</dbReference>
<evidence type="ECO:0000313" key="1">
    <source>
        <dbReference type="EMBL" id="KAK9883432.1"/>
    </source>
</evidence>
<comment type="caution">
    <text evidence="1">The sequence shown here is derived from an EMBL/GenBank/DDBJ whole genome shotgun (WGS) entry which is preliminary data.</text>
</comment>
<keyword evidence="2" id="KW-1185">Reference proteome</keyword>
<gene>
    <name evidence="1" type="ORF">WA026_001607</name>
</gene>
<dbReference type="GO" id="GO:0000281">
    <property type="term" value="P:mitotic cytokinesis"/>
    <property type="evidence" value="ECO:0007669"/>
    <property type="project" value="TreeGrafter"/>
</dbReference>
<reference evidence="1 2" key="1">
    <citation type="submission" date="2023-03" db="EMBL/GenBank/DDBJ databases">
        <title>Genome insight into feeding habits of ladybird beetles.</title>
        <authorList>
            <person name="Li H.-S."/>
            <person name="Huang Y.-H."/>
            <person name="Pang H."/>
        </authorList>
    </citation>
    <scope>NUCLEOTIDE SEQUENCE [LARGE SCALE GENOMIC DNA]</scope>
    <source>
        <strain evidence="1">SYSU_2023b</strain>
        <tissue evidence="1">Whole body</tissue>
    </source>
</reference>
<dbReference type="PANTHER" id="PTHR21538">
    <property type="entry name" value="ANILLIN/RHOTEKIN RTKN"/>
    <property type="match status" value="1"/>
</dbReference>
<proteinExistence type="predicted"/>
<dbReference type="GO" id="GO:0000915">
    <property type="term" value="P:actomyosin contractile ring assembly"/>
    <property type="evidence" value="ECO:0007669"/>
    <property type="project" value="TreeGrafter"/>
</dbReference>
<organism evidence="1 2">
    <name type="scientific">Henosepilachna vigintioctopunctata</name>
    <dbReference type="NCBI Taxonomy" id="420089"/>
    <lineage>
        <taxon>Eukaryota</taxon>
        <taxon>Metazoa</taxon>
        <taxon>Ecdysozoa</taxon>
        <taxon>Arthropoda</taxon>
        <taxon>Hexapoda</taxon>
        <taxon>Insecta</taxon>
        <taxon>Pterygota</taxon>
        <taxon>Neoptera</taxon>
        <taxon>Endopterygota</taxon>
        <taxon>Coleoptera</taxon>
        <taxon>Polyphaga</taxon>
        <taxon>Cucujiformia</taxon>
        <taxon>Coccinelloidea</taxon>
        <taxon>Coccinellidae</taxon>
        <taxon>Epilachninae</taxon>
        <taxon>Epilachnini</taxon>
        <taxon>Henosepilachna</taxon>
    </lineage>
</organism>
<protein>
    <submittedName>
        <fullName evidence="1">Uncharacterized protein</fullName>
    </submittedName>
</protein>
<dbReference type="AlphaFoldDB" id="A0AAW1USG0"/>
<dbReference type="GO" id="GO:0031106">
    <property type="term" value="P:septin ring organization"/>
    <property type="evidence" value="ECO:0007669"/>
    <property type="project" value="TreeGrafter"/>
</dbReference>
<dbReference type="InterPro" id="IPR051364">
    <property type="entry name" value="Cytokinesis/Rho-signaling"/>
</dbReference>